<evidence type="ECO:0000259" key="1">
    <source>
        <dbReference type="Pfam" id="PF23571"/>
    </source>
</evidence>
<dbReference type="AlphaFoldDB" id="A0A6M8BDZ4"/>
<dbReference type="PANTHER" id="PTHR31901">
    <property type="entry name" value="GH3 DOMAIN-CONTAINING PROTEIN"/>
    <property type="match status" value="1"/>
</dbReference>
<dbReference type="Pfam" id="PF03321">
    <property type="entry name" value="GH3"/>
    <property type="match status" value="1"/>
</dbReference>
<keyword evidence="4" id="KW-1185">Reference proteome</keyword>
<dbReference type="KEGG" id="theu:HPC62_09760"/>
<feature type="domain" description="GH3 middle" evidence="1">
    <location>
        <begin position="343"/>
        <end position="414"/>
    </location>
</feature>
<reference evidence="3 4" key="1">
    <citation type="submission" date="2020-05" db="EMBL/GenBank/DDBJ databases">
        <title>Complete genome sequence of of a novel Thermoleptolyngbya strain isolated from hot springs of Ganzi, Sichuan China.</title>
        <authorList>
            <person name="Tang J."/>
            <person name="Daroch M."/>
            <person name="Li L."/>
            <person name="Waleron K."/>
            <person name="Waleron M."/>
            <person name="Waleron M."/>
        </authorList>
    </citation>
    <scope>NUCLEOTIDE SEQUENCE [LARGE SCALE GENOMIC DNA]</scope>
    <source>
        <strain evidence="3 4">PKUAC-SCTA183</strain>
    </source>
</reference>
<evidence type="ECO:0000313" key="4">
    <source>
        <dbReference type="Proteomes" id="UP000505210"/>
    </source>
</evidence>
<dbReference type="GO" id="GO:0005737">
    <property type="term" value="C:cytoplasm"/>
    <property type="evidence" value="ECO:0007669"/>
    <property type="project" value="TreeGrafter"/>
</dbReference>
<dbReference type="SUPFAM" id="SSF56801">
    <property type="entry name" value="Acetyl-CoA synthetase-like"/>
    <property type="match status" value="1"/>
</dbReference>
<dbReference type="Pfam" id="PF23571">
    <property type="entry name" value="GH3_M"/>
    <property type="match status" value="1"/>
</dbReference>
<organism evidence="3 4">
    <name type="scientific">Thermoleptolyngbya sichuanensis A183</name>
    <dbReference type="NCBI Taxonomy" id="2737172"/>
    <lineage>
        <taxon>Bacteria</taxon>
        <taxon>Bacillati</taxon>
        <taxon>Cyanobacteriota</taxon>
        <taxon>Cyanophyceae</taxon>
        <taxon>Oculatellales</taxon>
        <taxon>Oculatellaceae</taxon>
        <taxon>Thermoleptolyngbya</taxon>
        <taxon>Thermoleptolyngbya sichuanensis</taxon>
    </lineage>
</organism>
<dbReference type="RefSeq" id="WP_172355214.1">
    <property type="nucleotide sequence ID" value="NZ_CP053661.1"/>
</dbReference>
<name>A0A6M8BDZ4_9CYAN</name>
<protein>
    <submittedName>
        <fullName evidence="3">GH3 auxin-responsive promoter family protein</fullName>
    </submittedName>
</protein>
<dbReference type="PANTHER" id="PTHR31901:SF9">
    <property type="entry name" value="GH3 DOMAIN-CONTAINING PROTEIN"/>
    <property type="match status" value="1"/>
</dbReference>
<dbReference type="GO" id="GO:0016881">
    <property type="term" value="F:acid-amino acid ligase activity"/>
    <property type="evidence" value="ECO:0007669"/>
    <property type="project" value="TreeGrafter"/>
</dbReference>
<dbReference type="InterPro" id="IPR004993">
    <property type="entry name" value="GH3"/>
</dbReference>
<dbReference type="Pfam" id="PF23572">
    <property type="entry name" value="GH3_C"/>
    <property type="match status" value="1"/>
</dbReference>
<proteinExistence type="predicted"/>
<evidence type="ECO:0000313" key="3">
    <source>
        <dbReference type="EMBL" id="QKD82426.1"/>
    </source>
</evidence>
<dbReference type="EMBL" id="CP053661">
    <property type="protein sequence ID" value="QKD82426.1"/>
    <property type="molecule type" value="Genomic_DNA"/>
</dbReference>
<evidence type="ECO:0000259" key="2">
    <source>
        <dbReference type="Pfam" id="PF23572"/>
    </source>
</evidence>
<feature type="domain" description="GH3 C-terminal" evidence="2">
    <location>
        <begin position="430"/>
        <end position="543"/>
    </location>
</feature>
<dbReference type="InterPro" id="IPR055378">
    <property type="entry name" value="GH3_C"/>
</dbReference>
<accession>A0A6M8BDZ4</accession>
<gene>
    <name evidence="3" type="ORF">HPC62_09760</name>
</gene>
<dbReference type="InterPro" id="IPR055377">
    <property type="entry name" value="GH3_M"/>
</dbReference>
<dbReference type="Proteomes" id="UP000505210">
    <property type="component" value="Chromosome"/>
</dbReference>
<sequence length="565" mass="63524">MGSLLLSLVKAAARRKKNRFVQQTKNVAAVQEKFLLDLLRCYQNTELGQHLGLASIKSVEQFRQQVPISPYTVYEPYAQRVAQGIPNVLTPDPVVYINMTSGTTGRQKLIPATKRSRRMLSKANQVSTGFMVAAAEERGLPLGKMLMTSSARIFGTTEGGIPYGPISAGTVIHSGWLYKQIFAHPYETLFIGDSTARHYVCLLFALRDANLSLLGATFPVTALQLCDYLECYGAELVEDLDQGAIAPWLDLEPHLRAKLERQLKPAPKRAAQLRAILKTHGTLTPKLAWPRLSLIVTARGGTSSFYLERFPHYFGNTPVFGGIYSSAEATYGVYHDIDRDGTVLAIESGFFEFLPEDQWDLENPQTLLPHEVLLGKRYRIVVTNYNGLYRYDNGDVVEILGFYNQAPIVIFRHRLGGLLSSTTEKTTEFHAIQVIQALQHEFDLSLANFCITLSKHEVPPHYLVNVELAPGQTLADPERFLQRFDEILKEVHLSYAKKRADVVPPPRLRILAPGSFETLRQRLLQRGIPEAHLKFPHITEDRQYLAGLTVEREIRMAEERVGLRG</sequence>